<gene>
    <name evidence="10" type="ORF">EFL95_06975</name>
</gene>
<accession>A0A3N0DXQ6</accession>
<dbReference type="EMBL" id="RJSG01000002">
    <property type="protein sequence ID" value="RNL80341.1"/>
    <property type="molecule type" value="Genomic_DNA"/>
</dbReference>
<dbReference type="InterPro" id="IPR013785">
    <property type="entry name" value="Aldolase_TIM"/>
</dbReference>
<sequence>MAGGPTTVALVDAAATARSFGFLAAGYKSPETLAGELEAVGSERFGVNLFAPAPVPVDLAAYRAYRERLLPLAARFEVELPEVPVEDDDAWGAKVDLLVAAAPRVVSFTFGLPDAESAARLRAAGCLLAQTVTDPHEARLAADAGLDVLVVQAPAAGGHSGTFTPERPIGSSPLPDLVRAVLAVADLPVIAGGGVGGSADVRVAMAAGASAVAVGTLLLLADEAGTSATYRGALTGAGRGDPVLTRAYSGRPARGLPTAFMAAHDAAAPLGYPALHHLTTPIRRAAAAAGDAENINLWAGTGYRAATAAPAAQILSALAR</sequence>
<evidence type="ECO:0000313" key="10">
    <source>
        <dbReference type="EMBL" id="RNL80341.1"/>
    </source>
</evidence>
<name>A0A3N0DXQ6_9ACTN</name>
<proteinExistence type="inferred from homology"/>
<evidence type="ECO:0000256" key="1">
    <source>
        <dbReference type="ARBA" id="ARBA00001917"/>
    </source>
</evidence>
<evidence type="ECO:0000256" key="8">
    <source>
        <dbReference type="ARBA" id="ARBA00031155"/>
    </source>
</evidence>
<dbReference type="Gene3D" id="3.20.20.70">
    <property type="entry name" value="Aldolase class I"/>
    <property type="match status" value="1"/>
</dbReference>
<comment type="catalytic activity">
    <reaction evidence="9">
        <text>3 propionate 3-nitronate + 3 O2 + H2O = 3 3-oxopropanoate + 2 nitrate + nitrite + H2O2 + 3 H(+)</text>
        <dbReference type="Rhea" id="RHEA:57332"/>
        <dbReference type="ChEBI" id="CHEBI:15377"/>
        <dbReference type="ChEBI" id="CHEBI:15378"/>
        <dbReference type="ChEBI" id="CHEBI:15379"/>
        <dbReference type="ChEBI" id="CHEBI:16240"/>
        <dbReference type="ChEBI" id="CHEBI:16301"/>
        <dbReference type="ChEBI" id="CHEBI:17632"/>
        <dbReference type="ChEBI" id="CHEBI:33190"/>
        <dbReference type="ChEBI" id="CHEBI:136067"/>
    </reaction>
</comment>
<dbReference type="OrthoDB" id="9778912at2"/>
<dbReference type="PANTHER" id="PTHR42747:SF3">
    <property type="entry name" value="NITRONATE MONOOXYGENASE-RELATED"/>
    <property type="match status" value="1"/>
</dbReference>
<comment type="similarity">
    <text evidence="2">Belongs to the nitronate monooxygenase family. NMO class I subfamily.</text>
</comment>
<dbReference type="Proteomes" id="UP000277094">
    <property type="component" value="Unassembled WGS sequence"/>
</dbReference>
<keyword evidence="11" id="KW-1185">Reference proteome</keyword>
<evidence type="ECO:0000256" key="9">
    <source>
        <dbReference type="ARBA" id="ARBA00049401"/>
    </source>
</evidence>
<keyword evidence="3" id="KW-0216">Detoxification</keyword>
<comment type="cofactor">
    <cofactor evidence="1">
        <name>FMN</name>
        <dbReference type="ChEBI" id="CHEBI:58210"/>
    </cofactor>
</comment>
<reference evidence="10 11" key="1">
    <citation type="submission" date="2018-11" db="EMBL/GenBank/DDBJ databases">
        <authorList>
            <person name="Li F."/>
        </authorList>
    </citation>
    <scope>NUCLEOTIDE SEQUENCE [LARGE SCALE GENOMIC DNA]</scope>
    <source>
        <strain evidence="10 11">KIS18-7</strain>
    </source>
</reference>
<comment type="caution">
    <text evidence="10">The sequence shown here is derived from an EMBL/GenBank/DDBJ whole genome shotgun (WGS) entry which is preliminary data.</text>
</comment>
<keyword evidence="5" id="KW-0288">FMN</keyword>
<protein>
    <recommendedName>
        <fullName evidence="8">Propionate 3-nitronate monooxygenase</fullName>
    </recommendedName>
</protein>
<evidence type="ECO:0000256" key="6">
    <source>
        <dbReference type="ARBA" id="ARBA00023002"/>
    </source>
</evidence>
<evidence type="ECO:0000256" key="7">
    <source>
        <dbReference type="ARBA" id="ARBA00023033"/>
    </source>
</evidence>
<keyword evidence="7 10" id="KW-0503">Monooxygenase</keyword>
<evidence type="ECO:0000256" key="4">
    <source>
        <dbReference type="ARBA" id="ARBA00022630"/>
    </source>
</evidence>
<dbReference type="PANTHER" id="PTHR42747">
    <property type="entry name" value="NITRONATE MONOOXYGENASE-RELATED"/>
    <property type="match status" value="1"/>
</dbReference>
<evidence type="ECO:0000256" key="5">
    <source>
        <dbReference type="ARBA" id="ARBA00022643"/>
    </source>
</evidence>
<dbReference type="GO" id="GO:0018580">
    <property type="term" value="F:nitronate monooxygenase activity"/>
    <property type="evidence" value="ECO:0007669"/>
    <property type="project" value="InterPro"/>
</dbReference>
<dbReference type="AlphaFoldDB" id="A0A3N0DXQ6"/>
<keyword evidence="6" id="KW-0560">Oxidoreductase</keyword>
<dbReference type="Pfam" id="PF03060">
    <property type="entry name" value="NMO"/>
    <property type="match status" value="1"/>
</dbReference>
<evidence type="ECO:0000256" key="2">
    <source>
        <dbReference type="ARBA" id="ARBA00009881"/>
    </source>
</evidence>
<dbReference type="GO" id="GO:0009636">
    <property type="term" value="P:response to toxic substance"/>
    <property type="evidence" value="ECO:0007669"/>
    <property type="project" value="UniProtKB-KW"/>
</dbReference>
<keyword evidence="4" id="KW-0285">Flavoprotein</keyword>
<dbReference type="CDD" id="cd04730">
    <property type="entry name" value="NPD_like"/>
    <property type="match status" value="1"/>
</dbReference>
<evidence type="ECO:0000313" key="11">
    <source>
        <dbReference type="Proteomes" id="UP000277094"/>
    </source>
</evidence>
<organism evidence="10 11">
    <name type="scientific">Nocardioides marmorisolisilvae</name>
    <dbReference type="NCBI Taxonomy" id="1542737"/>
    <lineage>
        <taxon>Bacteria</taxon>
        <taxon>Bacillati</taxon>
        <taxon>Actinomycetota</taxon>
        <taxon>Actinomycetes</taxon>
        <taxon>Propionibacteriales</taxon>
        <taxon>Nocardioidaceae</taxon>
        <taxon>Nocardioides</taxon>
    </lineage>
</organism>
<evidence type="ECO:0000256" key="3">
    <source>
        <dbReference type="ARBA" id="ARBA00022575"/>
    </source>
</evidence>
<dbReference type="InterPro" id="IPR004136">
    <property type="entry name" value="NMO"/>
</dbReference>
<dbReference type="SUPFAM" id="SSF51412">
    <property type="entry name" value="Inosine monophosphate dehydrogenase (IMPDH)"/>
    <property type="match status" value="1"/>
</dbReference>